<dbReference type="Proteomes" id="UP000239504">
    <property type="component" value="Unassembled WGS sequence"/>
</dbReference>
<dbReference type="OrthoDB" id="7443339at2"/>
<organism evidence="2 3">
    <name type="scientific">Hyphococcus luteus</name>
    <dbReference type="NCBI Taxonomy" id="2058213"/>
    <lineage>
        <taxon>Bacteria</taxon>
        <taxon>Pseudomonadati</taxon>
        <taxon>Pseudomonadota</taxon>
        <taxon>Alphaproteobacteria</taxon>
        <taxon>Parvularculales</taxon>
        <taxon>Parvularculaceae</taxon>
        <taxon>Hyphococcus</taxon>
    </lineage>
</organism>
<dbReference type="SUPFAM" id="SSF52266">
    <property type="entry name" value="SGNH hydrolase"/>
    <property type="match status" value="1"/>
</dbReference>
<dbReference type="RefSeq" id="WP_104831212.1">
    <property type="nucleotide sequence ID" value="NZ_PJCH01000015.1"/>
</dbReference>
<sequence>MANMFRIFWFALILMAPLSGSGHAEGKDGPAAQAPGPVRILFIGNSLTHFNDLPTVLEQVANHDGAIRAQTAMIARDGATLEQHWREGKAGKAIGEARWDYVVLQEQSQLGARIVDGVRKMNAPDAFYETARAFDREIHESGAQTVFLLTWSHKDKPEEQALLDEAYETIADELDAVLAPAGAAWRLMRESESGIELYYDNVHPNFNGAYLSALVTGMTLIPDFPKDGGGVLTFVIAAEEPPASVFETVEIAPDTAEQLQEAAQTVMQNRP</sequence>
<gene>
    <name evidence="2" type="ORF">CW354_16605</name>
</gene>
<dbReference type="AlphaFoldDB" id="A0A2S7K0G4"/>
<feature type="signal peptide" evidence="1">
    <location>
        <begin position="1"/>
        <end position="24"/>
    </location>
</feature>
<keyword evidence="1" id="KW-0732">Signal</keyword>
<dbReference type="GO" id="GO:0016788">
    <property type="term" value="F:hydrolase activity, acting on ester bonds"/>
    <property type="evidence" value="ECO:0007669"/>
    <property type="project" value="UniProtKB-ARBA"/>
</dbReference>
<evidence type="ECO:0000256" key="1">
    <source>
        <dbReference type="SAM" id="SignalP"/>
    </source>
</evidence>
<reference evidence="2 3" key="1">
    <citation type="submission" date="2017-12" db="EMBL/GenBank/DDBJ databases">
        <authorList>
            <person name="Hurst M.R.H."/>
        </authorList>
    </citation>
    <scope>NUCLEOTIDE SEQUENCE [LARGE SCALE GENOMIC DNA]</scope>
    <source>
        <strain evidence="2 3">SY-3-19</strain>
    </source>
</reference>
<feature type="chain" id="PRO_5015484553" description="SGNH/GDSL hydrolase family protein" evidence="1">
    <location>
        <begin position="25"/>
        <end position="271"/>
    </location>
</feature>
<evidence type="ECO:0000313" key="2">
    <source>
        <dbReference type="EMBL" id="PQA86000.1"/>
    </source>
</evidence>
<accession>A0A2S7K0G4</accession>
<name>A0A2S7K0G4_9PROT</name>
<evidence type="ECO:0008006" key="4">
    <source>
        <dbReference type="Google" id="ProtNLM"/>
    </source>
</evidence>
<protein>
    <recommendedName>
        <fullName evidence="4">SGNH/GDSL hydrolase family protein</fullName>
    </recommendedName>
</protein>
<comment type="caution">
    <text evidence="2">The sequence shown here is derived from an EMBL/GenBank/DDBJ whole genome shotgun (WGS) entry which is preliminary data.</text>
</comment>
<dbReference type="InterPro" id="IPR036514">
    <property type="entry name" value="SGNH_hydro_sf"/>
</dbReference>
<dbReference type="EMBL" id="PJCH01000015">
    <property type="protein sequence ID" value="PQA86000.1"/>
    <property type="molecule type" value="Genomic_DNA"/>
</dbReference>
<keyword evidence="3" id="KW-1185">Reference proteome</keyword>
<evidence type="ECO:0000313" key="3">
    <source>
        <dbReference type="Proteomes" id="UP000239504"/>
    </source>
</evidence>
<proteinExistence type="predicted"/>
<dbReference type="Gene3D" id="3.40.50.1110">
    <property type="entry name" value="SGNH hydrolase"/>
    <property type="match status" value="1"/>
</dbReference>